<dbReference type="GO" id="GO:0006412">
    <property type="term" value="P:translation"/>
    <property type="evidence" value="ECO:0007669"/>
    <property type="project" value="UniProtKB-UniRule"/>
</dbReference>
<dbReference type="GO" id="GO:0003735">
    <property type="term" value="F:structural constituent of ribosome"/>
    <property type="evidence" value="ECO:0007669"/>
    <property type="project" value="InterPro"/>
</dbReference>
<dbReference type="PANTHER" id="PTHR13528">
    <property type="entry name" value="39S RIBOSOMAL PROTEIN L28, MITOCHONDRIAL"/>
    <property type="match status" value="1"/>
</dbReference>
<dbReference type="InterPro" id="IPR034704">
    <property type="entry name" value="Ribosomal_bL28/bL31-like_sf"/>
</dbReference>
<sequence length="82" mass="9743">MASKRRISGKKPMFGQSRSKAYNTVKRKFKLNMQSKRYYVPEYDRFVRVQVTAQEMKTIDKIGLLAFLKRQDISIKQLLPKE</sequence>
<evidence type="ECO:0000313" key="7">
    <source>
        <dbReference type="Proteomes" id="UP000594468"/>
    </source>
</evidence>
<dbReference type="NCBIfam" id="TIGR00009">
    <property type="entry name" value="L28"/>
    <property type="match status" value="1"/>
</dbReference>
<keyword evidence="7" id="KW-1185">Reference proteome</keyword>
<comment type="similarity">
    <text evidence="1 5">Belongs to the bacterial ribosomal protein bL28 family.</text>
</comment>
<evidence type="ECO:0000256" key="5">
    <source>
        <dbReference type="HAMAP-Rule" id="MF_00373"/>
    </source>
</evidence>
<dbReference type="HAMAP" id="MF_00373">
    <property type="entry name" value="Ribosomal_bL28"/>
    <property type="match status" value="1"/>
</dbReference>
<dbReference type="Proteomes" id="UP000594468">
    <property type="component" value="Chromosome"/>
</dbReference>
<dbReference type="InterPro" id="IPR026569">
    <property type="entry name" value="Ribosomal_bL28"/>
</dbReference>
<dbReference type="PANTHER" id="PTHR13528:SF2">
    <property type="entry name" value="LARGE RIBOSOMAL SUBUNIT PROTEIN BL28M"/>
    <property type="match status" value="1"/>
</dbReference>
<evidence type="ECO:0000313" key="6">
    <source>
        <dbReference type="EMBL" id="QPC82740.1"/>
    </source>
</evidence>
<dbReference type="EMBL" id="CP062983">
    <property type="protein sequence ID" value="QPC82740.1"/>
    <property type="molecule type" value="Genomic_DNA"/>
</dbReference>
<evidence type="ECO:0000256" key="2">
    <source>
        <dbReference type="ARBA" id="ARBA00022980"/>
    </source>
</evidence>
<protein>
    <recommendedName>
        <fullName evidence="4 5">Large ribosomal subunit protein bL28</fullName>
    </recommendedName>
</protein>
<keyword evidence="3 5" id="KW-0687">Ribonucleoprotein</keyword>
<dbReference type="RefSeq" id="WP_195170809.1">
    <property type="nucleotide sequence ID" value="NZ_CP062983.1"/>
</dbReference>
<evidence type="ECO:0000256" key="4">
    <source>
        <dbReference type="ARBA" id="ARBA00035174"/>
    </source>
</evidence>
<organism evidence="6 7">
    <name type="scientific">Phototrophicus methaneseepsis</name>
    <dbReference type="NCBI Taxonomy" id="2710758"/>
    <lineage>
        <taxon>Bacteria</taxon>
        <taxon>Bacillati</taxon>
        <taxon>Chloroflexota</taxon>
        <taxon>Candidatus Thermofontia</taxon>
        <taxon>Phototrophicales</taxon>
        <taxon>Phototrophicaceae</taxon>
        <taxon>Phototrophicus</taxon>
    </lineage>
</organism>
<gene>
    <name evidence="5 6" type="primary">rpmB</name>
    <name evidence="6" type="ORF">G4Y79_24160</name>
</gene>
<keyword evidence="2 5" id="KW-0689">Ribosomal protein</keyword>
<dbReference type="GO" id="GO:1990904">
    <property type="term" value="C:ribonucleoprotein complex"/>
    <property type="evidence" value="ECO:0007669"/>
    <property type="project" value="UniProtKB-KW"/>
</dbReference>
<evidence type="ECO:0000256" key="3">
    <source>
        <dbReference type="ARBA" id="ARBA00023274"/>
    </source>
</evidence>
<dbReference type="Pfam" id="PF00830">
    <property type="entry name" value="Ribosomal_L28"/>
    <property type="match status" value="1"/>
</dbReference>
<reference evidence="6 7" key="1">
    <citation type="submission" date="2020-02" db="EMBL/GenBank/DDBJ databases">
        <authorList>
            <person name="Zheng R.K."/>
            <person name="Sun C.M."/>
        </authorList>
    </citation>
    <scope>NUCLEOTIDE SEQUENCE [LARGE SCALE GENOMIC DNA]</scope>
    <source>
        <strain evidence="7">rifampicinis</strain>
    </source>
</reference>
<name>A0A7S8IDL6_9CHLR</name>
<proteinExistence type="inferred from homology"/>
<accession>A0A7S8IDL6</accession>
<dbReference type="GO" id="GO:0005840">
    <property type="term" value="C:ribosome"/>
    <property type="evidence" value="ECO:0007669"/>
    <property type="project" value="UniProtKB-KW"/>
</dbReference>
<dbReference type="SUPFAM" id="SSF143800">
    <property type="entry name" value="L28p-like"/>
    <property type="match status" value="1"/>
</dbReference>
<dbReference type="Gene3D" id="2.30.170.40">
    <property type="entry name" value="Ribosomal protein L28/L24"/>
    <property type="match status" value="1"/>
</dbReference>
<evidence type="ECO:0000256" key="1">
    <source>
        <dbReference type="ARBA" id="ARBA00008760"/>
    </source>
</evidence>
<dbReference type="AlphaFoldDB" id="A0A7S8IDL6"/>
<dbReference type="InterPro" id="IPR037147">
    <property type="entry name" value="Ribosomal_bL28_sf"/>
</dbReference>
<dbReference type="KEGG" id="pmet:G4Y79_24160"/>
<dbReference type="InterPro" id="IPR001383">
    <property type="entry name" value="Ribosomal_bL28_bact-type"/>
</dbReference>